<keyword evidence="5" id="KW-0560">Oxidoreductase</keyword>
<dbReference type="PANTHER" id="PTHR43624:SF2">
    <property type="entry name" value="ELECTRON TRANSFER FLAVOPROTEIN-QUINONE OXIDOREDUCTASE YDIS-RELATED"/>
    <property type="match status" value="1"/>
</dbReference>
<comment type="similarity">
    <text evidence="2">Belongs to the ETF-QO/FixC family.</text>
</comment>
<evidence type="ECO:0000256" key="6">
    <source>
        <dbReference type="SAM" id="MobiDB-lite"/>
    </source>
</evidence>
<evidence type="ECO:0000256" key="1">
    <source>
        <dbReference type="ARBA" id="ARBA00001974"/>
    </source>
</evidence>
<name>A0ABN0C660_9ACTN</name>
<dbReference type="Gene3D" id="3.50.50.60">
    <property type="entry name" value="FAD/NAD(P)-binding domain"/>
    <property type="match status" value="1"/>
</dbReference>
<comment type="caution">
    <text evidence="8">The sequence shown here is derived from an EMBL/GenBank/DDBJ whole genome shotgun (WGS) entry which is preliminary data.</text>
</comment>
<gene>
    <name evidence="8" type="ORF">HMPREF9607_00989</name>
</gene>
<dbReference type="SUPFAM" id="SSF51905">
    <property type="entry name" value="FAD/NAD(P)-binding domain"/>
    <property type="match status" value="1"/>
</dbReference>
<evidence type="ECO:0000256" key="2">
    <source>
        <dbReference type="ARBA" id="ARBA00006796"/>
    </source>
</evidence>
<organism evidence="8 9">
    <name type="scientific">Cutibacterium modestum HL044PA1</name>
    <dbReference type="NCBI Taxonomy" id="765109"/>
    <lineage>
        <taxon>Bacteria</taxon>
        <taxon>Bacillati</taxon>
        <taxon>Actinomycetota</taxon>
        <taxon>Actinomycetes</taxon>
        <taxon>Propionibacteriales</taxon>
        <taxon>Propionibacteriaceae</taxon>
        <taxon>Cutibacterium</taxon>
        <taxon>Cutibacterium modestum</taxon>
    </lineage>
</organism>
<keyword evidence="9" id="KW-1185">Reference proteome</keyword>
<dbReference type="EMBL" id="ADZU01000017">
    <property type="protein sequence ID" value="EFS92776.1"/>
    <property type="molecule type" value="Genomic_DNA"/>
</dbReference>
<comment type="cofactor">
    <cofactor evidence="1">
        <name>FAD</name>
        <dbReference type="ChEBI" id="CHEBI:57692"/>
    </cofactor>
</comment>
<accession>A0ABN0C660</accession>
<keyword evidence="3" id="KW-0285">Flavoprotein</keyword>
<dbReference type="Pfam" id="PF01266">
    <property type="entry name" value="DAO"/>
    <property type="match status" value="1"/>
</dbReference>
<evidence type="ECO:0000256" key="4">
    <source>
        <dbReference type="ARBA" id="ARBA00022827"/>
    </source>
</evidence>
<evidence type="ECO:0000259" key="7">
    <source>
        <dbReference type="Pfam" id="PF01266"/>
    </source>
</evidence>
<evidence type="ECO:0000256" key="3">
    <source>
        <dbReference type="ARBA" id="ARBA00022630"/>
    </source>
</evidence>
<keyword evidence="4" id="KW-0274">FAD</keyword>
<dbReference type="PANTHER" id="PTHR43624">
    <property type="entry name" value="ELECTRON TRANSFER FLAVOPROTEIN-QUINONE OXIDOREDUCTASE YDIS-RELATED"/>
    <property type="match status" value="1"/>
</dbReference>
<evidence type="ECO:0000313" key="9">
    <source>
        <dbReference type="Proteomes" id="UP000003179"/>
    </source>
</evidence>
<evidence type="ECO:0000256" key="5">
    <source>
        <dbReference type="ARBA" id="ARBA00023002"/>
    </source>
</evidence>
<evidence type="ECO:0000313" key="8">
    <source>
        <dbReference type="EMBL" id="EFS92776.1"/>
    </source>
</evidence>
<protein>
    <recommendedName>
        <fullName evidence="7">FAD dependent oxidoreductase domain-containing protein</fullName>
    </recommendedName>
</protein>
<dbReference type="InterPro" id="IPR036188">
    <property type="entry name" value="FAD/NAD-bd_sf"/>
</dbReference>
<feature type="region of interest" description="Disordered" evidence="6">
    <location>
        <begin position="65"/>
        <end position="84"/>
    </location>
</feature>
<dbReference type="InterPro" id="IPR006076">
    <property type="entry name" value="FAD-dep_OxRdtase"/>
</dbReference>
<proteinExistence type="inferred from homology"/>
<dbReference type="Proteomes" id="UP000003179">
    <property type="component" value="Unassembled WGS sequence"/>
</dbReference>
<reference evidence="8" key="1">
    <citation type="submission" date="2010-08" db="EMBL/GenBank/DDBJ databases">
        <authorList>
            <person name="Weinstock G."/>
            <person name="Sodergren E."/>
            <person name="Clifton S."/>
            <person name="Fulton L."/>
            <person name="Fulton B."/>
            <person name="Courtney L."/>
            <person name="Fronick C."/>
            <person name="Harrison M."/>
            <person name="Strong C."/>
            <person name="Farmer C."/>
            <person name="Delahaunty K."/>
            <person name="Markovic C."/>
            <person name="Hall O."/>
            <person name="Minx P."/>
            <person name="Tomlinson C."/>
            <person name="Mitreva M."/>
            <person name="Hou S."/>
            <person name="Chen J."/>
            <person name="Wollam A."/>
            <person name="Pepin K.H."/>
            <person name="Johnson M."/>
            <person name="Bhonagiri V."/>
            <person name="Zhang X."/>
            <person name="Suruliraj S."/>
            <person name="Warren W."/>
            <person name="Chinwalla A."/>
            <person name="Mardis E.R."/>
            <person name="Wilson R.K."/>
        </authorList>
    </citation>
    <scope>NUCLEOTIDE SEQUENCE [LARGE SCALE GENOMIC DNA]</scope>
    <source>
        <strain evidence="8">HL044PA1</strain>
    </source>
</reference>
<dbReference type="InterPro" id="IPR039651">
    <property type="entry name" value="FixC-like"/>
</dbReference>
<sequence length="115" mass="12167">MNGIADILRESSLKPAKSVPQPMWEVPGVEPDFDVIIIGGGVAGTVAAYQLSRAGHDVLLIERGQEPGSKNLSGGRSLLPSSSRNISRLSAGCPGRAQDHTQPADALERRLICRP</sequence>
<feature type="domain" description="FAD dependent oxidoreductase" evidence="7">
    <location>
        <begin position="34"/>
        <end position="70"/>
    </location>
</feature>
<feature type="compositionally biased region" description="Low complexity" evidence="6">
    <location>
        <begin position="72"/>
        <end position="84"/>
    </location>
</feature>